<keyword evidence="7" id="KW-0482">Metalloprotease</keyword>
<dbReference type="InterPro" id="IPR000718">
    <property type="entry name" value="Peptidase_M13"/>
</dbReference>
<comment type="caution">
    <text evidence="12">The sequence shown here is derived from an EMBL/GenBank/DDBJ whole genome shotgun (WGS) entry which is preliminary data.</text>
</comment>
<dbReference type="OrthoDB" id="6475849at2759"/>
<proteinExistence type="inferred from homology"/>
<evidence type="ECO:0000256" key="1">
    <source>
        <dbReference type="ARBA" id="ARBA00001947"/>
    </source>
</evidence>
<evidence type="ECO:0000259" key="11">
    <source>
        <dbReference type="Pfam" id="PF05649"/>
    </source>
</evidence>
<feature type="coiled-coil region" evidence="8">
    <location>
        <begin position="106"/>
        <end position="133"/>
    </location>
</feature>
<evidence type="ECO:0000256" key="3">
    <source>
        <dbReference type="ARBA" id="ARBA00022670"/>
    </source>
</evidence>
<feature type="region of interest" description="Disordered" evidence="9">
    <location>
        <begin position="78"/>
        <end position="100"/>
    </location>
</feature>
<dbReference type="Proteomes" id="UP000775547">
    <property type="component" value="Unassembled WGS sequence"/>
</dbReference>
<evidence type="ECO:0000256" key="4">
    <source>
        <dbReference type="ARBA" id="ARBA00022723"/>
    </source>
</evidence>
<dbReference type="Pfam" id="PF01431">
    <property type="entry name" value="Peptidase_M13"/>
    <property type="match status" value="1"/>
</dbReference>
<evidence type="ECO:0000256" key="7">
    <source>
        <dbReference type="ARBA" id="ARBA00023049"/>
    </source>
</evidence>
<dbReference type="InterPro" id="IPR024079">
    <property type="entry name" value="MetalloPept_cat_dom_sf"/>
</dbReference>
<reference evidence="12" key="2">
    <citation type="submission" date="2021-10" db="EMBL/GenBank/DDBJ databases">
        <title>Phylogenomics reveals ancestral predisposition of the termite-cultivated fungus Termitomyces towards a domesticated lifestyle.</title>
        <authorList>
            <person name="Auxier B."/>
            <person name="Grum-Grzhimaylo A."/>
            <person name="Cardenas M.E."/>
            <person name="Lodge J.D."/>
            <person name="Laessoe T."/>
            <person name="Pedersen O."/>
            <person name="Smith M.E."/>
            <person name="Kuyper T.W."/>
            <person name="Franco-Molano E.A."/>
            <person name="Baroni T.J."/>
            <person name="Aanen D.K."/>
        </authorList>
    </citation>
    <scope>NUCLEOTIDE SEQUENCE</scope>
    <source>
        <strain evidence="12">AP01</strain>
        <tissue evidence="12">Mycelium</tissue>
    </source>
</reference>
<dbReference type="InterPro" id="IPR008753">
    <property type="entry name" value="Peptidase_M13_N"/>
</dbReference>
<name>A0A9P7GAE4_9AGAR</name>
<dbReference type="EMBL" id="JABCKV010000030">
    <property type="protein sequence ID" value="KAG5645919.1"/>
    <property type="molecule type" value="Genomic_DNA"/>
</dbReference>
<accession>A0A9P7GAE4</accession>
<dbReference type="PROSITE" id="PS51885">
    <property type="entry name" value="NEPRILYSIN"/>
    <property type="match status" value="1"/>
</dbReference>
<keyword evidence="6" id="KW-0862">Zinc</keyword>
<keyword evidence="5" id="KW-0378">Hydrolase</keyword>
<evidence type="ECO:0000313" key="13">
    <source>
        <dbReference type="Proteomes" id="UP000775547"/>
    </source>
</evidence>
<reference evidence="12" key="1">
    <citation type="submission" date="2020-07" db="EMBL/GenBank/DDBJ databases">
        <authorList>
            <person name="Nieuwenhuis M."/>
            <person name="Van De Peppel L.J.J."/>
        </authorList>
    </citation>
    <scope>NUCLEOTIDE SEQUENCE</scope>
    <source>
        <strain evidence="12">AP01</strain>
        <tissue evidence="12">Mycelium</tissue>
    </source>
</reference>
<dbReference type="InterPro" id="IPR018497">
    <property type="entry name" value="Peptidase_M13_C"/>
</dbReference>
<dbReference type="GO" id="GO:0016485">
    <property type="term" value="P:protein processing"/>
    <property type="evidence" value="ECO:0007669"/>
    <property type="project" value="TreeGrafter"/>
</dbReference>
<dbReference type="GO" id="GO:0046872">
    <property type="term" value="F:metal ion binding"/>
    <property type="evidence" value="ECO:0007669"/>
    <property type="project" value="UniProtKB-KW"/>
</dbReference>
<evidence type="ECO:0000256" key="6">
    <source>
        <dbReference type="ARBA" id="ARBA00022833"/>
    </source>
</evidence>
<dbReference type="Gene3D" id="1.10.1380.10">
    <property type="entry name" value="Neutral endopeptidase , domain2"/>
    <property type="match status" value="1"/>
</dbReference>
<gene>
    <name evidence="12" type="ORF">DXG03_005066</name>
</gene>
<protein>
    <submittedName>
        <fullName evidence="12">Uncharacterized protein</fullName>
    </submittedName>
</protein>
<evidence type="ECO:0000256" key="9">
    <source>
        <dbReference type="SAM" id="MobiDB-lite"/>
    </source>
</evidence>
<keyword evidence="8" id="KW-0175">Coiled coil</keyword>
<dbReference type="CDD" id="cd08662">
    <property type="entry name" value="M13"/>
    <property type="match status" value="1"/>
</dbReference>
<dbReference type="GO" id="GO:0004222">
    <property type="term" value="F:metalloendopeptidase activity"/>
    <property type="evidence" value="ECO:0007669"/>
    <property type="project" value="InterPro"/>
</dbReference>
<keyword evidence="4" id="KW-0479">Metal-binding</keyword>
<dbReference type="InterPro" id="IPR042089">
    <property type="entry name" value="Peptidase_M13_dom_2"/>
</dbReference>
<evidence type="ECO:0000259" key="10">
    <source>
        <dbReference type="Pfam" id="PF01431"/>
    </source>
</evidence>
<dbReference type="PANTHER" id="PTHR11733:SF167">
    <property type="entry name" value="FI17812P1-RELATED"/>
    <property type="match status" value="1"/>
</dbReference>
<evidence type="ECO:0000256" key="2">
    <source>
        <dbReference type="ARBA" id="ARBA00007357"/>
    </source>
</evidence>
<organism evidence="12 13">
    <name type="scientific">Asterophora parasitica</name>
    <dbReference type="NCBI Taxonomy" id="117018"/>
    <lineage>
        <taxon>Eukaryota</taxon>
        <taxon>Fungi</taxon>
        <taxon>Dikarya</taxon>
        <taxon>Basidiomycota</taxon>
        <taxon>Agaricomycotina</taxon>
        <taxon>Agaricomycetes</taxon>
        <taxon>Agaricomycetidae</taxon>
        <taxon>Agaricales</taxon>
        <taxon>Tricholomatineae</taxon>
        <taxon>Lyophyllaceae</taxon>
        <taxon>Asterophora</taxon>
    </lineage>
</organism>
<feature type="domain" description="Peptidase M13 C-terminal" evidence="10">
    <location>
        <begin position="383"/>
        <end position="537"/>
    </location>
</feature>
<evidence type="ECO:0000313" key="12">
    <source>
        <dbReference type="EMBL" id="KAG5645919.1"/>
    </source>
</evidence>
<keyword evidence="13" id="KW-1185">Reference proteome</keyword>
<dbReference type="PANTHER" id="PTHR11733">
    <property type="entry name" value="ZINC METALLOPROTEASE FAMILY M13 NEPRILYSIN-RELATED"/>
    <property type="match status" value="1"/>
</dbReference>
<dbReference type="Pfam" id="PF05649">
    <property type="entry name" value="Peptidase_M13_N"/>
    <property type="match status" value="1"/>
</dbReference>
<keyword evidence="3" id="KW-0645">Protease</keyword>
<evidence type="ECO:0000256" key="5">
    <source>
        <dbReference type="ARBA" id="ARBA00022801"/>
    </source>
</evidence>
<dbReference type="Gene3D" id="3.40.390.10">
    <property type="entry name" value="Collagenase (Catalytic Domain)"/>
    <property type="match status" value="1"/>
</dbReference>
<evidence type="ECO:0000256" key="8">
    <source>
        <dbReference type="SAM" id="Coils"/>
    </source>
</evidence>
<dbReference type="GO" id="GO:0005886">
    <property type="term" value="C:plasma membrane"/>
    <property type="evidence" value="ECO:0007669"/>
    <property type="project" value="TreeGrafter"/>
</dbReference>
<comment type="similarity">
    <text evidence="2">Belongs to the peptidase M13 family.</text>
</comment>
<feature type="domain" description="Peptidase M13 N-terminal" evidence="11">
    <location>
        <begin position="32"/>
        <end position="314"/>
    </location>
</feature>
<dbReference type="AlphaFoldDB" id="A0A9P7GAE4"/>
<dbReference type="SUPFAM" id="SSF55486">
    <property type="entry name" value="Metalloproteases ('zincins'), catalytic domain"/>
    <property type="match status" value="1"/>
</dbReference>
<sequence length="541" mass="61063">MVQPTQPWPSFKSSLYALGSNTPLTRCGHFQEYYNDKSVITEYQNVVERLLLTLSDDDDVLKKDVPVLLSNEESQVWPPWPWPPWGEDDQDKDGGDKKPVNHTLRAHQLAKKVVKLEKKLAKASLDLDILYEDPIATYNPHPLSNLTDALPQIDFPAYFSSFTPRTFPRVVIITYPAYAHSLREILDDTSPSVLEAYLVVRAALSLAPHLGMSTEAWQAQRTLRELLTGIKKGAIGDRSEYCIGKVEESLGFAVGRYFVNETFSGESRAQGTKVITDIVNSFKASLPHVQWLDKKSADAAAEKAEAIRVKVGYPTSPDTKNSRSIAQYYAGVKVDSVNFFENVISAAKSAIFKKWLQLGRRRDSNTWEMYPSMVNAYFNPPANEEGKLEEWWTNSTSEGFQIKQDCIVKQYSEYTIDDGKGGKIHVNGNLTSGENIGDTGLIQAYRAWKDQYDASYKADKEFVLPGLPFTREQLFFISFARIWARAMKPAAAVQRIRTDPHSPSRYRVDGTVSNIPEFAKAFKCSKNAKLNPPVEVQCRFW</sequence>
<comment type="cofactor">
    <cofactor evidence="1">
        <name>Zn(2+)</name>
        <dbReference type="ChEBI" id="CHEBI:29105"/>
    </cofactor>
</comment>